<evidence type="ECO:0000313" key="2">
    <source>
        <dbReference type="EMBL" id="WCT79115.1"/>
    </source>
</evidence>
<gene>
    <name evidence="2" type="ORF">PQ457_19065</name>
</gene>
<evidence type="ECO:0008006" key="4">
    <source>
        <dbReference type="Google" id="ProtNLM"/>
    </source>
</evidence>
<evidence type="ECO:0000313" key="3">
    <source>
        <dbReference type="Proteomes" id="UP001218231"/>
    </source>
</evidence>
<reference evidence="2 3" key="1">
    <citation type="submission" date="2023-02" db="EMBL/GenBank/DDBJ databases">
        <title>Genome sequence of Novosphingobium humi KACC 19094.</title>
        <authorList>
            <person name="Kim S."/>
            <person name="Heo J."/>
            <person name="Kwon S.-W."/>
        </authorList>
    </citation>
    <scope>NUCLEOTIDE SEQUENCE [LARGE SCALE GENOMIC DNA]</scope>
    <source>
        <strain evidence="2 3">KACC 19094</strain>
        <plasmid evidence="2 3">unnamed1</plasmid>
    </source>
</reference>
<keyword evidence="1" id="KW-1133">Transmembrane helix</keyword>
<dbReference type="EMBL" id="CP117418">
    <property type="protein sequence ID" value="WCT79115.1"/>
    <property type="molecule type" value="Genomic_DNA"/>
</dbReference>
<dbReference type="Proteomes" id="UP001218231">
    <property type="component" value="Plasmid unnamed1"/>
</dbReference>
<name>A0ABY7U0R5_9SPHN</name>
<organism evidence="2 3">
    <name type="scientific">Novosphingobium humi</name>
    <dbReference type="NCBI Taxonomy" id="2282397"/>
    <lineage>
        <taxon>Bacteria</taxon>
        <taxon>Pseudomonadati</taxon>
        <taxon>Pseudomonadota</taxon>
        <taxon>Alphaproteobacteria</taxon>
        <taxon>Sphingomonadales</taxon>
        <taxon>Sphingomonadaceae</taxon>
        <taxon>Novosphingobium</taxon>
    </lineage>
</organism>
<dbReference type="RefSeq" id="WP_273619400.1">
    <property type="nucleotide sequence ID" value="NZ_CP117418.1"/>
</dbReference>
<geneLocation type="plasmid" evidence="2 3">
    <name>unnamed1</name>
</geneLocation>
<feature type="transmembrane region" description="Helical" evidence="1">
    <location>
        <begin position="77"/>
        <end position="100"/>
    </location>
</feature>
<keyword evidence="1" id="KW-0472">Membrane</keyword>
<accession>A0ABY7U0R5</accession>
<evidence type="ECO:0000256" key="1">
    <source>
        <dbReference type="SAM" id="Phobius"/>
    </source>
</evidence>
<keyword evidence="3" id="KW-1185">Reference proteome</keyword>
<proteinExistence type="predicted"/>
<keyword evidence="1" id="KW-0812">Transmembrane</keyword>
<feature type="transmembrane region" description="Helical" evidence="1">
    <location>
        <begin position="43"/>
        <end position="65"/>
    </location>
</feature>
<sequence length="109" mass="12011">MTRRHVDHTDPLKLDWRENPHIEAMIEQRVAERAQSQAFQSRLRLMIIETSIMGAFVIAGGLVLGRPVLEVLRAGTIVAAACFASGLLLIGVSAACGIAASRFRQWRSQ</sequence>
<protein>
    <recommendedName>
        <fullName evidence="4">Holin-X, holin superfamily III</fullName>
    </recommendedName>
</protein>
<keyword evidence="2" id="KW-0614">Plasmid</keyword>